<comment type="caution">
    <text evidence="1">The sequence shown here is derived from an EMBL/GenBank/DDBJ whole genome shotgun (WGS) entry which is preliminary data.</text>
</comment>
<dbReference type="EMBL" id="LXMA01000034">
    <property type="protein sequence ID" value="OAT72461.1"/>
    <property type="molecule type" value="Genomic_DNA"/>
</dbReference>
<evidence type="ECO:0000313" key="1">
    <source>
        <dbReference type="EMBL" id="OAT72461.1"/>
    </source>
</evidence>
<accession>A0A1B7KQX7</accession>
<organism evidence="1 2">
    <name type="scientific">Parageobacillus thermoglucosidasius</name>
    <name type="common">Geobacillus thermoglucosidasius</name>
    <dbReference type="NCBI Taxonomy" id="1426"/>
    <lineage>
        <taxon>Bacteria</taxon>
        <taxon>Bacillati</taxon>
        <taxon>Bacillota</taxon>
        <taxon>Bacilli</taxon>
        <taxon>Bacillales</taxon>
        <taxon>Anoxybacillaceae</taxon>
        <taxon>Parageobacillus</taxon>
    </lineage>
</organism>
<gene>
    <name evidence="1" type="ORF">A7K69_10080</name>
</gene>
<reference evidence="2" key="1">
    <citation type="submission" date="2016-05" db="EMBL/GenBank/DDBJ databases">
        <authorList>
            <person name="Wang W."/>
            <person name="Zhu L."/>
        </authorList>
    </citation>
    <scope>NUCLEOTIDE SEQUENCE [LARGE SCALE GENOMIC DNA]</scope>
    <source>
        <strain evidence="2">W-2</strain>
    </source>
</reference>
<dbReference type="AlphaFoldDB" id="A0A1B7KQX7"/>
<dbReference type="Proteomes" id="UP000078290">
    <property type="component" value="Unassembled WGS sequence"/>
</dbReference>
<evidence type="ECO:0000313" key="2">
    <source>
        <dbReference type="Proteomes" id="UP000078290"/>
    </source>
</evidence>
<proteinExistence type="predicted"/>
<protein>
    <submittedName>
        <fullName evidence="1">Uncharacterized protein</fullName>
    </submittedName>
</protein>
<name>A0A1B7KQX7_PARTM</name>
<sequence length="96" mass="11291">MNDMPYQGILACFLFSLAVCGYAEIGEESLVSRTGTSVLWRNLNIMEKVYIRILFHYILKFRYNKYKLYDMYAFFAIIKFGCKKGTLRKKGETSFI</sequence>